<proteinExistence type="predicted"/>
<dbReference type="InterPro" id="IPR011333">
    <property type="entry name" value="SKP1/BTB/POZ_sf"/>
</dbReference>
<evidence type="ECO:0000259" key="2">
    <source>
        <dbReference type="PROSITE" id="PS50097"/>
    </source>
</evidence>
<dbReference type="Proteomes" id="UP000324897">
    <property type="component" value="Chromosome 5"/>
</dbReference>
<comment type="caution">
    <text evidence="3">The sequence shown here is derived from an EMBL/GenBank/DDBJ whole genome shotgun (WGS) entry which is preliminary data.</text>
</comment>
<dbReference type="SMART" id="SM00225">
    <property type="entry name" value="BTB"/>
    <property type="match status" value="1"/>
</dbReference>
<evidence type="ECO:0000313" key="4">
    <source>
        <dbReference type="Proteomes" id="UP000324897"/>
    </source>
</evidence>
<dbReference type="AlphaFoldDB" id="A0A5J9WCK0"/>
<dbReference type="Pfam" id="PF00651">
    <property type="entry name" value="BTB"/>
    <property type="match status" value="1"/>
</dbReference>
<dbReference type="EMBL" id="RWGY01000004">
    <property type="protein sequence ID" value="TVU45635.1"/>
    <property type="molecule type" value="Genomic_DNA"/>
</dbReference>
<dbReference type="GO" id="GO:0016567">
    <property type="term" value="P:protein ubiquitination"/>
    <property type="evidence" value="ECO:0007669"/>
    <property type="project" value="InterPro"/>
</dbReference>
<name>A0A5J9WCK0_9POAL</name>
<gene>
    <name evidence="3" type="ORF">EJB05_05126</name>
</gene>
<reference evidence="3 4" key="1">
    <citation type="journal article" date="2019" name="Sci. Rep.">
        <title>A high-quality genome of Eragrostis curvula grass provides insights into Poaceae evolution and supports new strategies to enhance forage quality.</title>
        <authorList>
            <person name="Carballo J."/>
            <person name="Santos B.A.C.M."/>
            <person name="Zappacosta D."/>
            <person name="Garbus I."/>
            <person name="Selva J.P."/>
            <person name="Gallo C.A."/>
            <person name="Diaz A."/>
            <person name="Albertini E."/>
            <person name="Caccamo M."/>
            <person name="Echenique V."/>
        </authorList>
    </citation>
    <scope>NUCLEOTIDE SEQUENCE [LARGE SCALE GENOMIC DNA]</scope>
    <source>
        <strain evidence="4">cv. Victoria</strain>
        <tissue evidence="3">Leaf</tissue>
    </source>
</reference>
<dbReference type="InterPro" id="IPR000210">
    <property type="entry name" value="BTB/POZ_dom"/>
</dbReference>
<dbReference type="PANTHER" id="PTHR26379:SF291">
    <property type="entry name" value="BTB_POZ DOMAIN CONTAINING PROTEIN, EXPRESSED"/>
    <property type="match status" value="1"/>
</dbReference>
<feature type="non-terminal residue" evidence="3">
    <location>
        <position position="1"/>
    </location>
</feature>
<feature type="domain" description="BTB" evidence="2">
    <location>
        <begin position="40"/>
        <end position="116"/>
    </location>
</feature>
<dbReference type="SUPFAM" id="SSF54695">
    <property type="entry name" value="POZ domain"/>
    <property type="match status" value="1"/>
</dbReference>
<dbReference type="PANTHER" id="PTHR26379">
    <property type="entry name" value="BTB/POZ AND MATH DOMAIN-CONTAINING PROTEIN 1"/>
    <property type="match status" value="1"/>
</dbReference>
<dbReference type="PROSITE" id="PS50097">
    <property type="entry name" value="BTB"/>
    <property type="match status" value="1"/>
</dbReference>
<dbReference type="OrthoDB" id="6359816at2759"/>
<sequence length="120" mass="13502">MPYPNPSPYSPYPISKRHLEVSESDIGHHFETLLDTQDGVDVIVSVAGEKFHAHKLVLAARSSLFRSEFFDNETEVDNNEADTSNKIKVIVTDQIDPKLFKAVLHFAYRGNLVDDDELSA</sequence>
<comment type="pathway">
    <text evidence="1">Protein modification; protein ubiquitination.</text>
</comment>
<dbReference type="Gene3D" id="3.30.710.10">
    <property type="entry name" value="Potassium Channel Kv1.1, Chain A"/>
    <property type="match status" value="1"/>
</dbReference>
<accession>A0A5J9WCK0</accession>
<dbReference type="Gramene" id="TVU45635">
    <property type="protein sequence ID" value="TVU45635"/>
    <property type="gene ID" value="EJB05_05126"/>
</dbReference>
<protein>
    <recommendedName>
        <fullName evidence="2">BTB domain-containing protein</fullName>
    </recommendedName>
</protein>
<organism evidence="3 4">
    <name type="scientific">Eragrostis curvula</name>
    <name type="common">weeping love grass</name>
    <dbReference type="NCBI Taxonomy" id="38414"/>
    <lineage>
        <taxon>Eukaryota</taxon>
        <taxon>Viridiplantae</taxon>
        <taxon>Streptophyta</taxon>
        <taxon>Embryophyta</taxon>
        <taxon>Tracheophyta</taxon>
        <taxon>Spermatophyta</taxon>
        <taxon>Magnoliopsida</taxon>
        <taxon>Liliopsida</taxon>
        <taxon>Poales</taxon>
        <taxon>Poaceae</taxon>
        <taxon>PACMAD clade</taxon>
        <taxon>Chloridoideae</taxon>
        <taxon>Eragrostideae</taxon>
        <taxon>Eragrostidinae</taxon>
        <taxon>Eragrostis</taxon>
    </lineage>
</organism>
<evidence type="ECO:0000313" key="3">
    <source>
        <dbReference type="EMBL" id="TVU45635.1"/>
    </source>
</evidence>
<evidence type="ECO:0000256" key="1">
    <source>
        <dbReference type="ARBA" id="ARBA00004906"/>
    </source>
</evidence>
<keyword evidence="4" id="KW-1185">Reference proteome</keyword>
<dbReference type="InterPro" id="IPR045005">
    <property type="entry name" value="BPM1-6"/>
</dbReference>